<gene>
    <name evidence="2" type="ordered locus">Swoo_2818</name>
</gene>
<protein>
    <recommendedName>
        <fullName evidence="4">SnoaL-like domain-containing protein</fullName>
    </recommendedName>
</protein>
<dbReference type="SUPFAM" id="SSF54427">
    <property type="entry name" value="NTF2-like"/>
    <property type="match status" value="1"/>
</dbReference>
<dbReference type="RefSeq" id="WP_012325429.1">
    <property type="nucleotide sequence ID" value="NC_010506.1"/>
</dbReference>
<dbReference type="eggNOG" id="ENOG5030QJ6">
    <property type="taxonomic scope" value="Bacteria"/>
</dbReference>
<evidence type="ECO:0000256" key="1">
    <source>
        <dbReference type="SAM" id="SignalP"/>
    </source>
</evidence>
<reference evidence="2 3" key="1">
    <citation type="submission" date="2008-02" db="EMBL/GenBank/DDBJ databases">
        <title>Complete sequence of Shewanella woodyi ATCC 51908.</title>
        <authorList>
            <consortium name="US DOE Joint Genome Institute"/>
            <person name="Copeland A."/>
            <person name="Lucas S."/>
            <person name="Lapidus A."/>
            <person name="Glavina del Rio T."/>
            <person name="Dalin E."/>
            <person name="Tice H."/>
            <person name="Bruce D."/>
            <person name="Goodwin L."/>
            <person name="Pitluck S."/>
            <person name="Sims D."/>
            <person name="Brettin T."/>
            <person name="Detter J.C."/>
            <person name="Han C."/>
            <person name="Kuske C.R."/>
            <person name="Schmutz J."/>
            <person name="Larimer F."/>
            <person name="Land M."/>
            <person name="Hauser L."/>
            <person name="Kyrpides N."/>
            <person name="Lykidis A."/>
            <person name="Zhao J.-S."/>
            <person name="Richardson P."/>
        </authorList>
    </citation>
    <scope>NUCLEOTIDE SEQUENCE [LARGE SCALE GENOMIC DNA]</scope>
    <source>
        <strain evidence="3">ATCC 51908 / MS32</strain>
    </source>
</reference>
<dbReference type="KEGG" id="swd:Swoo_2818"/>
<dbReference type="InterPro" id="IPR032710">
    <property type="entry name" value="NTF2-like_dom_sf"/>
</dbReference>
<accession>B1KJ73</accession>
<keyword evidence="3" id="KW-1185">Reference proteome</keyword>
<evidence type="ECO:0000313" key="3">
    <source>
        <dbReference type="Proteomes" id="UP000002168"/>
    </source>
</evidence>
<organism evidence="2 3">
    <name type="scientific">Shewanella woodyi (strain ATCC 51908 / MS32)</name>
    <dbReference type="NCBI Taxonomy" id="392500"/>
    <lineage>
        <taxon>Bacteria</taxon>
        <taxon>Pseudomonadati</taxon>
        <taxon>Pseudomonadota</taxon>
        <taxon>Gammaproteobacteria</taxon>
        <taxon>Alteromonadales</taxon>
        <taxon>Shewanellaceae</taxon>
        <taxon>Shewanella</taxon>
    </lineage>
</organism>
<dbReference type="Proteomes" id="UP000002168">
    <property type="component" value="Chromosome"/>
</dbReference>
<keyword evidence="1" id="KW-0732">Signal</keyword>
<sequence length="152" mass="17138" precursor="true">MKKLILLISCFIAAFSAYAEEVDLKEFGKSYFQAWQATQVPEATTKDVENYLSFLKEDVGHQHLPYASDDSRLPSGKSNMREGMAFYLGAHTAYSATLNQIVPAYNVVVITYSTQSSGIHPQTKEVIHQNYETMEVLEIEDGKVSVIRKYSE</sequence>
<feature type="chain" id="PRO_5002764951" description="SnoaL-like domain-containing protein" evidence="1">
    <location>
        <begin position="20"/>
        <end position="152"/>
    </location>
</feature>
<evidence type="ECO:0008006" key="4">
    <source>
        <dbReference type="Google" id="ProtNLM"/>
    </source>
</evidence>
<dbReference type="HOGENOM" id="CLU_1694012_0_0_6"/>
<evidence type="ECO:0000313" key="2">
    <source>
        <dbReference type="EMBL" id="ACA87093.1"/>
    </source>
</evidence>
<name>B1KJ73_SHEWM</name>
<dbReference type="EMBL" id="CP000961">
    <property type="protein sequence ID" value="ACA87093.1"/>
    <property type="molecule type" value="Genomic_DNA"/>
</dbReference>
<feature type="signal peptide" evidence="1">
    <location>
        <begin position="1"/>
        <end position="19"/>
    </location>
</feature>
<dbReference type="Gene3D" id="3.10.450.50">
    <property type="match status" value="1"/>
</dbReference>
<dbReference type="AlphaFoldDB" id="B1KJ73"/>
<proteinExistence type="predicted"/>
<dbReference type="STRING" id="392500.Swoo_2818"/>